<proteinExistence type="predicted"/>
<dbReference type="SUPFAM" id="SSF89372">
    <property type="entry name" value="Fucose-specific lectin"/>
    <property type="match status" value="1"/>
</dbReference>
<evidence type="ECO:0000259" key="1">
    <source>
        <dbReference type="Pfam" id="PF18962"/>
    </source>
</evidence>
<protein>
    <submittedName>
        <fullName evidence="2">Por secretion system C-terminal sorting domain-containing protein</fullName>
    </submittedName>
</protein>
<dbReference type="Gene3D" id="2.60.40.4070">
    <property type="match status" value="1"/>
</dbReference>
<dbReference type="OrthoDB" id="9816167at2"/>
<gene>
    <name evidence="2" type="ORF">JGI24_00452</name>
</gene>
<dbReference type="RefSeq" id="WP_072149920.1">
    <property type="nucleotide sequence ID" value="NZ_CZVU01000012.1"/>
</dbReference>
<name>A0A656D395_KRYT1</name>
<dbReference type="EMBL" id="CZVU01000012">
    <property type="protein sequence ID" value="CUS98464.1"/>
    <property type="molecule type" value="Genomic_DNA"/>
</dbReference>
<dbReference type="InterPro" id="IPR026444">
    <property type="entry name" value="Secre_tail"/>
</dbReference>
<dbReference type="AlphaFoldDB" id="A0A656D395"/>
<reference evidence="2 3" key="1">
    <citation type="submission" date="2015-11" db="EMBL/GenBank/DDBJ databases">
        <authorList>
            <person name="Varghese N."/>
        </authorList>
    </citation>
    <scope>NUCLEOTIDE SEQUENCE [LARGE SCALE GENOMIC DNA]</scope>
    <source>
        <strain evidence="2 3">JGI-24</strain>
    </source>
</reference>
<sequence>MAKRIIPIVLVFISMLSILNSQVSQVFTVYQREPNLEDFYHARVKYDAQGNIYVLSYDGRRFYTTNNKNGYFAPFKPIARAHTQIPDFNFFTYLADRYDFAVDTSDVIHIAFASFKAGFGYGDSDRVYMFYTNSQVDTVYYLGTTALPVSAYISPYYFQVNVIRTTDAQIVVNFLHYFPFYTVIKWTQLVNPSANNITPKTIQINLPNSANPFAGPSVIPFANKNLFVNLIYRAHDNLYPHDTLYVENFLLKYDINGQGQIISHSTSSTPVLPVEIPLHMADYNDSYKTIAKFQISLTPSGVMPMTSPLDNSIFTLDRDNKLHVLKIGSGYGYYLFQNLPISDLSGYSLYHPIDQSIFPSNLINPTSGVLKYSSIDALNSNDAVILFNYPEYLVRQKQGNFIYKYLIPYSEIKFSGPQQYKALNLVKHDNKPYLFNTARYELLNDSTGVIYLFEIRETNNEFLTEFDTADIKKIYLPGHIGLRPRFSLWIYPIARVDKNNQIHLLIFKVLSHGNTDLGQWYYYKLTSNLQLEGGYSVMPDTIPQGTYIDFDIDDNGIAHVVYVKYENNTGIIYYTNNSSGTFAPPINTGGTLSISGTNWVRIKSTNNGNVYIIYLNYVSGVNFVYGNLNGFSNPKGLSSISENLDIGGGRTDIAFEVDKNGNMHCFEKSYWLNYSKDLLSYKYKLVRDSVISIPTSAGLYTNLDSPQFVSILRDRDRNIHVLGITKTQKIYHINSLDNFQSVRTYNLSDFGITNFTRQGEIFWDHFKPFAYEDLKRIYFIAGEALRYYLIGWIPDAITGVKKDENITPSKFALYQNYPNPFNPATKIEFEIPQKEHVKLRIYDILGREVMKVFEDEISAGRYSISVDMSGYPSGVYFYRLEAGKFVSVKKMMLIK</sequence>
<feature type="domain" description="Secretion system C-terminal sorting" evidence="1">
    <location>
        <begin position="817"/>
        <end position="892"/>
    </location>
</feature>
<dbReference type="NCBIfam" id="TIGR04183">
    <property type="entry name" value="Por_Secre_tail"/>
    <property type="match status" value="1"/>
</dbReference>
<evidence type="ECO:0000313" key="2">
    <source>
        <dbReference type="EMBL" id="CUS98464.1"/>
    </source>
</evidence>
<accession>A0A656D395</accession>
<keyword evidence="3" id="KW-1185">Reference proteome</keyword>
<dbReference type="Proteomes" id="UP000243065">
    <property type="component" value="Unassembled WGS sequence"/>
</dbReference>
<dbReference type="Pfam" id="PF18962">
    <property type="entry name" value="Por_Secre_tail"/>
    <property type="match status" value="1"/>
</dbReference>
<organism evidence="2 3">
    <name type="scientific">Kryptobacter tengchongensis</name>
    <dbReference type="NCBI Taxonomy" id="1643429"/>
    <lineage>
        <taxon>Bacteria</taxon>
        <taxon>Pseudomonadati</taxon>
        <taxon>Candidatus Kryptoniota</taxon>
        <taxon>Candidatus Kryptobacter</taxon>
    </lineage>
</organism>
<evidence type="ECO:0000313" key="3">
    <source>
        <dbReference type="Proteomes" id="UP000243065"/>
    </source>
</evidence>